<organism evidence="1 2">
    <name type="scientific">Luteimicrobium subarcticum</name>
    <dbReference type="NCBI Taxonomy" id="620910"/>
    <lineage>
        <taxon>Bacteria</taxon>
        <taxon>Bacillati</taxon>
        <taxon>Actinomycetota</taxon>
        <taxon>Actinomycetes</taxon>
        <taxon>Micrococcales</taxon>
        <taxon>Luteimicrobium</taxon>
    </lineage>
</organism>
<protein>
    <submittedName>
        <fullName evidence="1">Uncharacterized protein</fullName>
    </submittedName>
</protein>
<gene>
    <name evidence="1" type="ORF">CLV34_0830</name>
</gene>
<evidence type="ECO:0000313" key="2">
    <source>
        <dbReference type="Proteomes" id="UP000231586"/>
    </source>
</evidence>
<dbReference type="RefSeq" id="WP_157803684.1">
    <property type="nucleotide sequence ID" value="NZ_PGTZ01000006.1"/>
</dbReference>
<dbReference type="Proteomes" id="UP000231586">
    <property type="component" value="Unassembled WGS sequence"/>
</dbReference>
<reference evidence="1 2" key="1">
    <citation type="submission" date="2017-11" db="EMBL/GenBank/DDBJ databases">
        <title>Genomic Encyclopedia of Archaeal and Bacterial Type Strains, Phase II (KMG-II): From Individual Species to Whole Genera.</title>
        <authorList>
            <person name="Goeker M."/>
        </authorList>
    </citation>
    <scope>NUCLEOTIDE SEQUENCE [LARGE SCALE GENOMIC DNA]</scope>
    <source>
        <strain evidence="1 2">DSM 22413</strain>
    </source>
</reference>
<dbReference type="EMBL" id="PGTZ01000006">
    <property type="protein sequence ID" value="PJI94978.1"/>
    <property type="molecule type" value="Genomic_DNA"/>
</dbReference>
<accession>A0A2M8WVN3</accession>
<sequence length="207" mass="20975">MRTRVVDFSLDLPEDWCLLPASVDDGPAWCRAAASQLVAADVAAGDAPPDPAAITSLADAIGAVLAAVEGAGLPALRGAALVRRPGLGRVDAMLTVVLQRDVVPETYVGEIEQAVRSGGGYLSAQRIDATVLAGRAAGMHLVIGHLEPEAGPGVAHLEERVALGVAPVGCGDMLELTLVAAAASTFDDVSQVAVDLLAGLTVRTEAA</sequence>
<dbReference type="OrthoDB" id="5143074at2"/>
<keyword evidence="2" id="KW-1185">Reference proteome</keyword>
<evidence type="ECO:0000313" key="1">
    <source>
        <dbReference type="EMBL" id="PJI94978.1"/>
    </source>
</evidence>
<proteinExistence type="predicted"/>
<dbReference type="AlphaFoldDB" id="A0A2M8WVN3"/>
<comment type="caution">
    <text evidence="1">The sequence shown here is derived from an EMBL/GenBank/DDBJ whole genome shotgun (WGS) entry which is preliminary data.</text>
</comment>
<name>A0A2M8WVN3_9MICO</name>